<keyword evidence="5 12" id="KW-0812">Transmembrane</keyword>
<dbReference type="Gene3D" id="2.10.109.10">
    <property type="entry name" value="Umud Fragment, subunit A"/>
    <property type="match status" value="1"/>
</dbReference>
<evidence type="ECO:0000256" key="6">
    <source>
        <dbReference type="ARBA" id="ARBA00022792"/>
    </source>
</evidence>
<gene>
    <name evidence="14" type="ORF">FDP41_004872</name>
</gene>
<keyword evidence="7" id="KW-0378">Hydrolase</keyword>
<evidence type="ECO:0000256" key="8">
    <source>
        <dbReference type="ARBA" id="ARBA00022989"/>
    </source>
</evidence>
<comment type="similarity">
    <text evidence="2">Belongs to the peptidase S26 family. IMP2 subfamily.</text>
</comment>
<evidence type="ECO:0000256" key="3">
    <source>
        <dbReference type="ARBA" id="ARBA00013650"/>
    </source>
</evidence>
<keyword evidence="6" id="KW-0999">Mitochondrion inner membrane</keyword>
<keyword evidence="4" id="KW-0645">Protease</keyword>
<dbReference type="InterPro" id="IPR037730">
    <property type="entry name" value="IMP2"/>
</dbReference>
<proteinExistence type="inferred from homology"/>
<evidence type="ECO:0000256" key="1">
    <source>
        <dbReference type="ARBA" id="ARBA00004434"/>
    </source>
</evidence>
<organism evidence="14 15">
    <name type="scientific">Naegleria fowleri</name>
    <name type="common">Brain eating amoeba</name>
    <dbReference type="NCBI Taxonomy" id="5763"/>
    <lineage>
        <taxon>Eukaryota</taxon>
        <taxon>Discoba</taxon>
        <taxon>Heterolobosea</taxon>
        <taxon>Tetramitia</taxon>
        <taxon>Eutetramitia</taxon>
        <taxon>Vahlkampfiidae</taxon>
        <taxon>Naegleria</taxon>
    </lineage>
</organism>
<dbReference type="PRINTS" id="PR00727">
    <property type="entry name" value="LEADERPTASE"/>
</dbReference>
<accession>A0A6A5BH24</accession>
<evidence type="ECO:0000256" key="10">
    <source>
        <dbReference type="ARBA" id="ARBA00023136"/>
    </source>
</evidence>
<keyword evidence="15" id="KW-1185">Reference proteome</keyword>
<dbReference type="AlphaFoldDB" id="A0A6A5BH24"/>
<dbReference type="VEuPathDB" id="AmoebaDB:FDP41_004872"/>
<dbReference type="InterPro" id="IPR000223">
    <property type="entry name" value="Pept_S26A_signal_pept_1"/>
</dbReference>
<evidence type="ECO:0000256" key="9">
    <source>
        <dbReference type="ARBA" id="ARBA00023128"/>
    </source>
</evidence>
<dbReference type="GO" id="GO:0006465">
    <property type="term" value="P:signal peptide processing"/>
    <property type="evidence" value="ECO:0007669"/>
    <property type="project" value="InterPro"/>
</dbReference>
<dbReference type="OMA" id="WIPVIAW"/>
<dbReference type="GO" id="GO:0006627">
    <property type="term" value="P:protein processing involved in protein targeting to mitochondrion"/>
    <property type="evidence" value="ECO:0007669"/>
    <property type="project" value="InterPro"/>
</dbReference>
<protein>
    <recommendedName>
        <fullName evidence="3">Mitochondrial inner membrane protease subunit 2</fullName>
    </recommendedName>
</protein>
<keyword evidence="9" id="KW-0496">Mitochondrion</keyword>
<dbReference type="PROSITE" id="PS00761">
    <property type="entry name" value="SPASE_I_3"/>
    <property type="match status" value="1"/>
</dbReference>
<feature type="domain" description="Peptidase S26" evidence="13">
    <location>
        <begin position="35"/>
        <end position="107"/>
    </location>
</feature>
<dbReference type="VEuPathDB" id="AmoebaDB:NfTy_085910"/>
<reference evidence="14 15" key="1">
    <citation type="journal article" date="2019" name="Sci. Rep.">
        <title>Nanopore sequencing improves the draft genome of the human pathogenic amoeba Naegleria fowleri.</title>
        <authorList>
            <person name="Liechti N."/>
            <person name="Schurch N."/>
            <person name="Bruggmann R."/>
            <person name="Wittwer M."/>
        </authorList>
    </citation>
    <scope>NUCLEOTIDE SEQUENCE [LARGE SCALE GENOMIC DNA]</scope>
    <source>
        <strain evidence="14 15">ATCC 30894</strain>
    </source>
</reference>
<dbReference type="InterPro" id="IPR036286">
    <property type="entry name" value="LexA/Signal_pep-like_sf"/>
</dbReference>
<dbReference type="RefSeq" id="XP_044560910.1">
    <property type="nucleotide sequence ID" value="XM_044708334.1"/>
</dbReference>
<comment type="subcellular location">
    <subcellularLocation>
        <location evidence="1">Mitochondrion inner membrane</location>
        <topology evidence="1">Single-pass membrane protein</topology>
    </subcellularLocation>
</comment>
<keyword evidence="8 12" id="KW-1133">Transmembrane helix</keyword>
<dbReference type="PANTHER" id="PTHR46041:SF2">
    <property type="entry name" value="MITOCHONDRIAL INNER MEMBRANE PROTEASE SUBUNIT 2"/>
    <property type="match status" value="1"/>
</dbReference>
<feature type="active site" evidence="11">
    <location>
        <position position="99"/>
    </location>
</feature>
<evidence type="ECO:0000256" key="12">
    <source>
        <dbReference type="SAM" id="Phobius"/>
    </source>
</evidence>
<feature type="transmembrane region" description="Helical" evidence="12">
    <location>
        <begin position="12"/>
        <end position="32"/>
    </location>
</feature>
<dbReference type="OrthoDB" id="308440at2759"/>
<evidence type="ECO:0000313" key="14">
    <source>
        <dbReference type="EMBL" id="KAF0976197.1"/>
    </source>
</evidence>
<evidence type="ECO:0000313" key="15">
    <source>
        <dbReference type="Proteomes" id="UP000444721"/>
    </source>
</evidence>
<evidence type="ECO:0000256" key="2">
    <source>
        <dbReference type="ARBA" id="ARBA00007066"/>
    </source>
</evidence>
<dbReference type="VEuPathDB" id="AmoebaDB:NF0118280"/>
<dbReference type="GO" id="GO:0042720">
    <property type="term" value="C:mitochondrial inner membrane peptidase complex"/>
    <property type="evidence" value="ECO:0007669"/>
    <property type="project" value="InterPro"/>
</dbReference>
<evidence type="ECO:0000259" key="13">
    <source>
        <dbReference type="Pfam" id="PF10502"/>
    </source>
</evidence>
<dbReference type="GeneID" id="68112090"/>
<dbReference type="EMBL" id="VFQX01000041">
    <property type="protein sequence ID" value="KAF0976197.1"/>
    <property type="molecule type" value="Genomic_DNA"/>
</dbReference>
<dbReference type="CDD" id="cd06530">
    <property type="entry name" value="S26_SPase_I"/>
    <property type="match status" value="1"/>
</dbReference>
<dbReference type="InterPro" id="IPR019758">
    <property type="entry name" value="Pept_S26A_signal_pept_1_CS"/>
</dbReference>
<dbReference type="GO" id="GO:0004252">
    <property type="term" value="F:serine-type endopeptidase activity"/>
    <property type="evidence" value="ECO:0007669"/>
    <property type="project" value="InterPro"/>
</dbReference>
<evidence type="ECO:0000256" key="11">
    <source>
        <dbReference type="PIRSR" id="PIRSR600223-1"/>
    </source>
</evidence>
<dbReference type="Proteomes" id="UP000444721">
    <property type="component" value="Unassembled WGS sequence"/>
</dbReference>
<evidence type="ECO:0000256" key="4">
    <source>
        <dbReference type="ARBA" id="ARBA00022670"/>
    </source>
</evidence>
<sequence length="170" mass="18967">MLQRVKGVLYPTLFIASTLYGASCFIFDRYWFGCVNGASMKPTLNSEWGLTGPASSRKSSSISRDWILIKRVKDHKNELDINDIVVFVSPEEPRTTAIKRVKALPGQVYQPSRRDTDGHAASGKYIPKGHVWVEGDNAVSSVDSNMYGPIPMGLIRGKAVCVIYPKFKWL</sequence>
<dbReference type="SUPFAM" id="SSF51306">
    <property type="entry name" value="LexA/Signal peptidase"/>
    <property type="match status" value="1"/>
</dbReference>
<feature type="active site" evidence="11">
    <location>
        <position position="39"/>
    </location>
</feature>
<dbReference type="Pfam" id="PF10502">
    <property type="entry name" value="Peptidase_S26"/>
    <property type="match status" value="2"/>
</dbReference>
<comment type="caution">
    <text evidence="14">The sequence shown here is derived from an EMBL/GenBank/DDBJ whole genome shotgun (WGS) entry which is preliminary data.</text>
</comment>
<dbReference type="PANTHER" id="PTHR46041">
    <property type="entry name" value="MITOCHONDRIAL INNER MEMBRANE PROTEASE SUBUNIT 2"/>
    <property type="match status" value="1"/>
</dbReference>
<evidence type="ECO:0000256" key="7">
    <source>
        <dbReference type="ARBA" id="ARBA00022801"/>
    </source>
</evidence>
<keyword evidence="10 12" id="KW-0472">Membrane</keyword>
<feature type="domain" description="Peptidase S26" evidence="13">
    <location>
        <begin position="120"/>
        <end position="163"/>
    </location>
</feature>
<name>A0A6A5BH24_NAEFO</name>
<evidence type="ECO:0000256" key="5">
    <source>
        <dbReference type="ARBA" id="ARBA00022692"/>
    </source>
</evidence>
<dbReference type="InterPro" id="IPR019533">
    <property type="entry name" value="Peptidase_S26"/>
</dbReference>